<comment type="caution">
    <text evidence="2">The sequence shown here is derived from an EMBL/GenBank/DDBJ whole genome shotgun (WGS) entry which is preliminary data.</text>
</comment>
<name>A0A3A1QQZ7_9BACI</name>
<gene>
    <name evidence="2" type="ORF">D3H55_18895</name>
</gene>
<dbReference type="PANTHER" id="PTHR42951">
    <property type="entry name" value="METALLO-BETA-LACTAMASE DOMAIN-CONTAINING"/>
    <property type="match status" value="1"/>
</dbReference>
<dbReference type="EMBL" id="QXIR01000032">
    <property type="protein sequence ID" value="RIW29508.1"/>
    <property type="molecule type" value="Genomic_DNA"/>
</dbReference>
<accession>A0A3A1QQZ7</accession>
<dbReference type="CDD" id="cd07726">
    <property type="entry name" value="ST1585-like_MBL-fold"/>
    <property type="match status" value="1"/>
</dbReference>
<dbReference type="GO" id="GO:0016787">
    <property type="term" value="F:hydrolase activity"/>
    <property type="evidence" value="ECO:0007669"/>
    <property type="project" value="UniProtKB-KW"/>
</dbReference>
<dbReference type="OrthoDB" id="9761531at2"/>
<dbReference type="SMART" id="SM00849">
    <property type="entry name" value="Lactamase_B"/>
    <property type="match status" value="1"/>
</dbReference>
<feature type="domain" description="Metallo-beta-lactamase" evidence="1">
    <location>
        <begin position="22"/>
        <end position="225"/>
    </location>
</feature>
<protein>
    <submittedName>
        <fullName evidence="2">MBL fold metallo-hydrolase</fullName>
    </submittedName>
</protein>
<dbReference type="Pfam" id="PF00753">
    <property type="entry name" value="Lactamase_B"/>
    <property type="match status" value="1"/>
</dbReference>
<evidence type="ECO:0000259" key="1">
    <source>
        <dbReference type="SMART" id="SM00849"/>
    </source>
</evidence>
<dbReference type="InterPro" id="IPR050855">
    <property type="entry name" value="NDM-1-like"/>
</dbReference>
<dbReference type="InterPro" id="IPR037482">
    <property type="entry name" value="ST1585_MBL-fold"/>
</dbReference>
<evidence type="ECO:0000313" key="2">
    <source>
        <dbReference type="EMBL" id="RIW29508.1"/>
    </source>
</evidence>
<dbReference type="InterPro" id="IPR036866">
    <property type="entry name" value="RibonucZ/Hydroxyglut_hydro"/>
</dbReference>
<proteinExistence type="predicted"/>
<dbReference type="RefSeq" id="WP_119548859.1">
    <property type="nucleotide sequence ID" value="NZ_QXIR01000032.1"/>
</dbReference>
<sequence length="315" mass="35025">MIFNRADRISIIDLFDMNVPCRTGAYVIKEDDLTIVDTSASPSVPHLLKGLEDLDISLEQIKNIVVTHIHLDHAGGAGLLLEKCPNAAIIVHEKGAGHLVNPERLEAGARQVYGKDFDRLFHPIVPVPQNRIIIKKHNAKLQIGADSTLTFYDTPGHSRHHFSIYDERSKGVFSGDTAGVNYGYTLGGQSLYLPSTSPNQFDPEAMIQSLDLLGSLSLERIYFGHFGISEEPAKVLTDVSKWIKIFMDTALEVSRQCEPESQLPALTSSLKKAVLQSNTLLNENEEFLQLLDLDMRVSAMGLIDYMTRNRAKKEV</sequence>
<keyword evidence="2" id="KW-0378">Hydrolase</keyword>
<keyword evidence="3" id="KW-1185">Reference proteome</keyword>
<reference evidence="2 3" key="1">
    <citation type="submission" date="2018-09" db="EMBL/GenBank/DDBJ databases">
        <title>Bacillus saliacetes sp. nov., isolated from Thai shrimp paste (Ka-pi).</title>
        <authorList>
            <person name="Daroonpunt R."/>
            <person name="Tanasupawat S."/>
            <person name="Yiamsombut S."/>
        </authorList>
    </citation>
    <scope>NUCLEOTIDE SEQUENCE [LARGE SCALE GENOMIC DNA]</scope>
    <source>
        <strain evidence="2 3">SKP7-4</strain>
    </source>
</reference>
<dbReference type="SUPFAM" id="SSF56281">
    <property type="entry name" value="Metallo-hydrolase/oxidoreductase"/>
    <property type="match status" value="1"/>
</dbReference>
<dbReference type="Proteomes" id="UP000265801">
    <property type="component" value="Unassembled WGS sequence"/>
</dbReference>
<evidence type="ECO:0000313" key="3">
    <source>
        <dbReference type="Proteomes" id="UP000265801"/>
    </source>
</evidence>
<dbReference type="InterPro" id="IPR001279">
    <property type="entry name" value="Metallo-B-lactamas"/>
</dbReference>
<dbReference type="PANTHER" id="PTHR42951:SF22">
    <property type="entry name" value="METALLO BETA-LACTAMASE SUPERFAMILY LIPOPROTEIN"/>
    <property type="match status" value="1"/>
</dbReference>
<dbReference type="Gene3D" id="3.60.15.10">
    <property type="entry name" value="Ribonuclease Z/Hydroxyacylglutathione hydrolase-like"/>
    <property type="match status" value="1"/>
</dbReference>
<organism evidence="2 3">
    <name type="scientific">Bacillus salacetis</name>
    <dbReference type="NCBI Taxonomy" id="2315464"/>
    <lineage>
        <taxon>Bacteria</taxon>
        <taxon>Bacillati</taxon>
        <taxon>Bacillota</taxon>
        <taxon>Bacilli</taxon>
        <taxon>Bacillales</taxon>
        <taxon>Bacillaceae</taxon>
        <taxon>Bacillus</taxon>
    </lineage>
</organism>
<dbReference type="AlphaFoldDB" id="A0A3A1QQZ7"/>